<dbReference type="SUPFAM" id="SSF74650">
    <property type="entry name" value="Galactose mutarotase-like"/>
    <property type="match status" value="1"/>
</dbReference>
<keyword evidence="5" id="KW-1185">Reference proteome</keyword>
<dbReference type="PANTHER" id="PTHR10091:SF0">
    <property type="entry name" value="GALACTOSE MUTAROTASE"/>
    <property type="match status" value="1"/>
</dbReference>
<dbReference type="PANTHER" id="PTHR10091">
    <property type="entry name" value="ALDOSE-1-EPIMERASE"/>
    <property type="match status" value="1"/>
</dbReference>
<evidence type="ECO:0000313" key="5">
    <source>
        <dbReference type="Proteomes" id="UP000419017"/>
    </source>
</evidence>
<sequence length="334" mass="39315">MITEFNLGNEVKRFILKKDNNFEVHILNYGCIIERIIYKGQNMVLSYSDFNLYKNNSSFAGAIVGRSSGRMKDHKYVLNGKEYILDLTEEDRNTNLHGGSEGYSNKIFDSKIEGNKLILTYVDDNKIYENKAYIKATYYLDENLDRLNVIYEANTEKDGYINMTNHSYFNLGNEEDIKNHEIELNANYYWDLEKNMTPLKRTNVENTIFDFRKSKNLLESTNEVHEQFDITYYYDHPFELNKEKEYDLILRNTKNNISMELRTNQKCVVMYTGNFLHQVPTFSGYSENKRFQGVALEPQNLPNGINISKDYYEITNKENPYIEKISYTFKGGNI</sequence>
<gene>
    <name evidence="4" type="ORF">OMES3154_00101</name>
</gene>
<evidence type="ECO:0000313" key="4">
    <source>
        <dbReference type="EMBL" id="VWL84847.1"/>
    </source>
</evidence>
<evidence type="ECO:0000256" key="1">
    <source>
        <dbReference type="ARBA" id="ARBA00014165"/>
    </source>
</evidence>
<dbReference type="GO" id="GO:0006006">
    <property type="term" value="P:glucose metabolic process"/>
    <property type="evidence" value="ECO:0007669"/>
    <property type="project" value="TreeGrafter"/>
</dbReference>
<dbReference type="InterPro" id="IPR008183">
    <property type="entry name" value="Aldose_1/G6P_1-epimerase"/>
</dbReference>
<dbReference type="InterPro" id="IPR018052">
    <property type="entry name" value="Ald1_epimerase_CS"/>
</dbReference>
<dbReference type="Gene3D" id="2.70.98.10">
    <property type="match status" value="1"/>
</dbReference>
<protein>
    <recommendedName>
        <fullName evidence="1">Aldose 1-epimerase</fullName>
    </recommendedName>
    <alternativeName>
        <fullName evidence="3">Galactose mutarotase</fullName>
    </alternativeName>
    <alternativeName>
        <fullName evidence="2">Type-1 mutarotase</fullName>
    </alternativeName>
</protein>
<dbReference type="EMBL" id="CABWIB010000001">
    <property type="protein sequence ID" value="VWL84847.1"/>
    <property type="molecule type" value="Genomic_DNA"/>
</dbReference>
<evidence type="ECO:0000256" key="2">
    <source>
        <dbReference type="ARBA" id="ARBA00032300"/>
    </source>
</evidence>
<dbReference type="AlphaFoldDB" id="A0A6I8MBP9"/>
<dbReference type="InterPro" id="IPR014718">
    <property type="entry name" value="GH-type_carb-bd"/>
</dbReference>
<dbReference type="GO" id="GO:0033499">
    <property type="term" value="P:galactose catabolic process via UDP-galactose, Leloir pathway"/>
    <property type="evidence" value="ECO:0007669"/>
    <property type="project" value="TreeGrafter"/>
</dbReference>
<accession>A0A6I8MBP9</accession>
<organism evidence="4 5">
    <name type="scientific">Oceanivirga miroungae</name>
    <dbReference type="NCBI Taxonomy" id="1130046"/>
    <lineage>
        <taxon>Bacteria</taxon>
        <taxon>Fusobacteriati</taxon>
        <taxon>Fusobacteriota</taxon>
        <taxon>Fusobacteriia</taxon>
        <taxon>Fusobacteriales</taxon>
        <taxon>Leptotrichiaceae</taxon>
        <taxon>Oceanivirga</taxon>
    </lineage>
</organism>
<dbReference type="PROSITE" id="PS00545">
    <property type="entry name" value="ALDOSE_1_EPIMERASE"/>
    <property type="match status" value="1"/>
</dbReference>
<dbReference type="Proteomes" id="UP000419017">
    <property type="component" value="Unassembled WGS sequence"/>
</dbReference>
<dbReference type="RefSeq" id="WP_156682901.1">
    <property type="nucleotide sequence ID" value="NZ_CABWIB010000001.1"/>
</dbReference>
<dbReference type="GO" id="GO:0030246">
    <property type="term" value="F:carbohydrate binding"/>
    <property type="evidence" value="ECO:0007669"/>
    <property type="project" value="InterPro"/>
</dbReference>
<proteinExistence type="predicted"/>
<dbReference type="GO" id="GO:0005737">
    <property type="term" value="C:cytoplasm"/>
    <property type="evidence" value="ECO:0007669"/>
    <property type="project" value="TreeGrafter"/>
</dbReference>
<dbReference type="InterPro" id="IPR011013">
    <property type="entry name" value="Gal_mutarotase_sf_dom"/>
</dbReference>
<dbReference type="Pfam" id="PF01263">
    <property type="entry name" value="Aldose_epim"/>
    <property type="match status" value="1"/>
</dbReference>
<keyword evidence="4" id="KW-0413">Isomerase</keyword>
<evidence type="ECO:0000256" key="3">
    <source>
        <dbReference type="ARBA" id="ARBA00033373"/>
    </source>
</evidence>
<name>A0A6I8MBP9_9FUSO</name>
<reference evidence="4 5" key="1">
    <citation type="submission" date="2019-10" db="EMBL/GenBank/DDBJ databases">
        <authorList>
            <person name="Blom J."/>
        </authorList>
    </citation>
    <scope>NUCLEOTIDE SEQUENCE [LARGE SCALE GENOMIC DNA]</scope>
    <source>
        <strain evidence="4 5">ES3154-GLU</strain>
    </source>
</reference>
<dbReference type="GO" id="GO:0004034">
    <property type="term" value="F:aldose 1-epimerase activity"/>
    <property type="evidence" value="ECO:0007669"/>
    <property type="project" value="TreeGrafter"/>
</dbReference>